<name>A0A9D2HJ42_9FIRM</name>
<gene>
    <name evidence="1" type="ORF">IAA07_09555</name>
</gene>
<protein>
    <submittedName>
        <fullName evidence="1">DUF1934 domain-containing protein</fullName>
    </submittedName>
</protein>
<sequence>MVKDVLVSISGVQMADGEDSDVEMITAGNYYQKDGKHYILFDEAVEGMNGKIRNTIKITADQLEIIKHGLTNVHMVFRAGKKTQTNYVTPFGEMAVGLNTEKVEIEEEENNIRVRVVYSLDINYSLMSVCRIAVDIRPRKGADLKLT</sequence>
<comment type="caution">
    <text evidence="1">The sequence shown here is derived from an EMBL/GenBank/DDBJ whole genome shotgun (WGS) entry which is preliminary data.</text>
</comment>
<reference evidence="1" key="2">
    <citation type="submission" date="2021-04" db="EMBL/GenBank/DDBJ databases">
        <authorList>
            <person name="Gilroy R."/>
        </authorList>
    </citation>
    <scope>NUCLEOTIDE SEQUENCE</scope>
    <source>
        <strain evidence="1">CHK178-16964</strain>
    </source>
</reference>
<dbReference type="Gene3D" id="2.40.128.20">
    <property type="match status" value="1"/>
</dbReference>
<accession>A0A9D2HJ42</accession>
<organism evidence="1 2">
    <name type="scientific">Candidatus Lachnoclostridium stercoravium</name>
    <dbReference type="NCBI Taxonomy" id="2838633"/>
    <lineage>
        <taxon>Bacteria</taxon>
        <taxon>Bacillati</taxon>
        <taxon>Bacillota</taxon>
        <taxon>Clostridia</taxon>
        <taxon>Lachnospirales</taxon>
        <taxon>Lachnospiraceae</taxon>
    </lineage>
</organism>
<dbReference type="AlphaFoldDB" id="A0A9D2HJ42"/>
<dbReference type="EMBL" id="DWZA01000085">
    <property type="protein sequence ID" value="HJA71802.1"/>
    <property type="molecule type" value="Genomic_DNA"/>
</dbReference>
<dbReference type="InterPro" id="IPR015231">
    <property type="entry name" value="DUF1934"/>
</dbReference>
<reference evidence="1" key="1">
    <citation type="journal article" date="2021" name="PeerJ">
        <title>Extensive microbial diversity within the chicken gut microbiome revealed by metagenomics and culture.</title>
        <authorList>
            <person name="Gilroy R."/>
            <person name="Ravi A."/>
            <person name="Getino M."/>
            <person name="Pursley I."/>
            <person name="Horton D.L."/>
            <person name="Alikhan N.F."/>
            <person name="Baker D."/>
            <person name="Gharbi K."/>
            <person name="Hall N."/>
            <person name="Watson M."/>
            <person name="Adriaenssens E.M."/>
            <person name="Foster-Nyarko E."/>
            <person name="Jarju S."/>
            <person name="Secka A."/>
            <person name="Antonio M."/>
            <person name="Oren A."/>
            <person name="Chaudhuri R.R."/>
            <person name="La Ragione R."/>
            <person name="Hildebrand F."/>
            <person name="Pallen M.J."/>
        </authorList>
    </citation>
    <scope>NUCLEOTIDE SEQUENCE</scope>
    <source>
        <strain evidence="1">CHK178-16964</strain>
    </source>
</reference>
<dbReference type="Pfam" id="PF09148">
    <property type="entry name" value="DUF1934"/>
    <property type="match status" value="1"/>
</dbReference>
<evidence type="ECO:0000313" key="2">
    <source>
        <dbReference type="Proteomes" id="UP000823900"/>
    </source>
</evidence>
<proteinExistence type="predicted"/>
<dbReference type="InterPro" id="IPR012674">
    <property type="entry name" value="Calycin"/>
</dbReference>
<dbReference type="Proteomes" id="UP000823900">
    <property type="component" value="Unassembled WGS sequence"/>
</dbReference>
<dbReference type="SUPFAM" id="SSF50814">
    <property type="entry name" value="Lipocalins"/>
    <property type="match status" value="1"/>
</dbReference>
<evidence type="ECO:0000313" key="1">
    <source>
        <dbReference type="EMBL" id="HJA71802.1"/>
    </source>
</evidence>